<dbReference type="EMBL" id="JAHKSW010000002">
    <property type="protein sequence ID" value="KAG7335093.1"/>
    <property type="molecule type" value="Genomic_DNA"/>
</dbReference>
<dbReference type="SUPFAM" id="SSF54695">
    <property type="entry name" value="POZ domain"/>
    <property type="match status" value="1"/>
</dbReference>
<evidence type="ECO:0000256" key="17">
    <source>
        <dbReference type="ARBA" id="ARBA00073330"/>
    </source>
</evidence>
<evidence type="ECO:0000313" key="25">
    <source>
        <dbReference type="Proteomes" id="UP000824219"/>
    </source>
</evidence>
<comment type="subunit">
    <text evidence="16">Interacts with ADAM10.</text>
</comment>
<evidence type="ECO:0000256" key="8">
    <source>
        <dbReference type="ARBA" id="ARBA00022729"/>
    </source>
</evidence>
<keyword evidence="25" id="KW-1185">Reference proteome</keyword>
<keyword evidence="4" id="KW-1003">Cell membrane</keyword>
<dbReference type="PRINTS" id="PR00259">
    <property type="entry name" value="TMFOUR"/>
</dbReference>
<evidence type="ECO:0000259" key="23">
    <source>
        <dbReference type="PROSITE" id="PS50287"/>
    </source>
</evidence>
<evidence type="ECO:0000256" key="5">
    <source>
        <dbReference type="ARBA" id="ARBA00022525"/>
    </source>
</evidence>
<keyword evidence="12 21" id="KW-0472">Membrane</keyword>
<keyword evidence="6" id="KW-0272">Extracellular matrix</keyword>
<feature type="transmembrane region" description="Helical" evidence="21">
    <location>
        <begin position="156"/>
        <end position="175"/>
    </location>
</feature>
<evidence type="ECO:0000256" key="13">
    <source>
        <dbReference type="ARBA" id="ARBA00023157"/>
    </source>
</evidence>
<dbReference type="InterPro" id="IPR008952">
    <property type="entry name" value="Tetraspanin_EC2_sf"/>
</dbReference>
<dbReference type="PRINTS" id="PR00258">
    <property type="entry name" value="SPERACTRCPTR"/>
</dbReference>
<dbReference type="FunFam" id="1.10.1450.10:FF:000033">
    <property type="entry name" value="Tetraspanin"/>
    <property type="match status" value="1"/>
</dbReference>
<dbReference type="SUPFAM" id="SSF48652">
    <property type="entry name" value="Tetraspanin"/>
    <property type="match status" value="1"/>
</dbReference>
<dbReference type="PROSITE" id="PS00420">
    <property type="entry name" value="SRCR_1"/>
    <property type="match status" value="1"/>
</dbReference>
<dbReference type="InterPro" id="IPR051481">
    <property type="entry name" value="BTB-POZ/Galectin-3-binding"/>
</dbReference>
<feature type="transmembrane region" description="Helical" evidence="21">
    <location>
        <begin position="79"/>
        <end position="103"/>
    </location>
</feature>
<reference evidence="24 25" key="1">
    <citation type="submission" date="2021-06" db="EMBL/GenBank/DDBJ databases">
        <title>Chromosome-level genome assembly of the red-tail catfish (Hemibagrus wyckioides).</title>
        <authorList>
            <person name="Shao F."/>
        </authorList>
    </citation>
    <scope>NUCLEOTIDE SEQUENCE [LARGE SCALE GENOMIC DNA]</scope>
    <source>
        <strain evidence="24">EC202008001</strain>
        <tissue evidence="24">Blood</tissue>
    </source>
</reference>
<keyword evidence="14" id="KW-0325">Glycoprotein</keyword>
<evidence type="ECO:0000256" key="6">
    <source>
        <dbReference type="ARBA" id="ARBA00022530"/>
    </source>
</evidence>
<evidence type="ECO:0000256" key="9">
    <source>
        <dbReference type="ARBA" id="ARBA00022737"/>
    </source>
</evidence>
<evidence type="ECO:0000256" key="7">
    <source>
        <dbReference type="ARBA" id="ARBA00022692"/>
    </source>
</evidence>
<feature type="transmembrane region" description="Helical" evidence="21">
    <location>
        <begin position="271"/>
        <end position="290"/>
    </location>
</feature>
<evidence type="ECO:0000256" key="3">
    <source>
        <dbReference type="ARBA" id="ARBA00006840"/>
    </source>
</evidence>
<evidence type="ECO:0000256" key="4">
    <source>
        <dbReference type="ARBA" id="ARBA00022475"/>
    </source>
</evidence>
<evidence type="ECO:0000256" key="20">
    <source>
        <dbReference type="SAM" id="MobiDB-lite"/>
    </source>
</evidence>
<evidence type="ECO:0000256" key="10">
    <source>
        <dbReference type="ARBA" id="ARBA00022889"/>
    </source>
</evidence>
<keyword evidence="7 21" id="KW-0812">Transmembrane</keyword>
<proteinExistence type="inferred from homology"/>
<sequence>MSSFWLSKRIPFFWKPRSKIQDDVTRPLISEVTTRNGTQYLATDISTERQKNSSSSNHDQQTKLPSHSSSDLTVFLLKYVLFTSNFVFSVLGLATLGIGFWGLMNKESFAREKLDGLGTDPMLLLVFLGMLLSLLCLTGCVGALRENYCLLRTFSATLLILVAAQVLIAIVAYSLQDWITELLRSTMLMAMTRYQDDLDLRFITDEIQVGLQCCGVDNYRDWEINQYFNCSSPGVQACGVPPSCCVDPLENGTVWNSQCGLRAQQLDEFSAQSVIFLGGCLGSFIISSYFSEASAKMVSSRSSFVIWTLLSLYVSAQGWSLFDVEKKGPPMEGELRLVGGDQPSNGRVEVYHNGKWGTVCDDSWDMTEAQVVCQQLGFPGAVSAKAGGSYGEGSGPIWLDDLSCKGSESFLSSCHFKGWGVTDCSHKEDAGVVCESGKEMDSNYKFQLDHSLGLSGELGRLFDSGDNCDFSVVVRDPSEDQAEIKTVCVHRLILSLYPQFNISDSNKDHTVEISQNCHPHISSFLRYLYTRKIDITLSSAQCLHQLSHIYQLQQLLEEIGRIFTLLLPQDSTFRTQVSLYEYGVRTKDMLLQENVLQYLSWNFESLVDSPAWKTASIHMMKALLSRSDLVVKDEFYVLQVLEESIKKKGETVSLDDKTSLLSSIRFPMIPVENLYDIQYSSGMYQSNEAFYSSALLKGFQFNTLPFSKIKERFNNFNDCLPRIYTADPWSVAINYTADSGSNNYHYSHYPYSSSSFTTSAHNSVSYRHEKIQWFAQVLRNSWECSNQGFICDSLPVARLYSQSVMSNYESTIRFDNKLILSCRSEKIVFNVQDFKNGKAVVPTNSSMGLPHPCPDDYSFTFVVHPEYI</sequence>
<dbReference type="OrthoDB" id="25028at2759"/>
<dbReference type="GO" id="GO:0019899">
    <property type="term" value="F:enzyme binding"/>
    <property type="evidence" value="ECO:0007669"/>
    <property type="project" value="UniProtKB-ARBA"/>
</dbReference>
<dbReference type="SMART" id="SM00202">
    <property type="entry name" value="SR"/>
    <property type="match status" value="1"/>
</dbReference>
<dbReference type="Gene3D" id="3.10.250.10">
    <property type="entry name" value="SRCR-like domain"/>
    <property type="match status" value="1"/>
</dbReference>
<dbReference type="AlphaFoldDB" id="A0A9D3P5K8"/>
<feature type="transmembrane region" description="Helical" evidence="21">
    <location>
        <begin position="123"/>
        <end position="144"/>
    </location>
</feature>
<comment type="function">
    <text evidence="15">Part of TspanC8 subgroup, composed of 6 members that interact with the transmembrane metalloprotease ADAM10. This interaction is required for ADAM10 exit from the endoplasmic reticulum and for enzymatic maturation and trafficking to the cell surface as well as substrate specificity. Different TspanC8/ADAM10 complexes have distinct substrates.</text>
</comment>
<feature type="region of interest" description="Disordered" evidence="20">
    <location>
        <begin position="46"/>
        <end position="66"/>
    </location>
</feature>
<keyword evidence="9" id="KW-0677">Repeat</keyword>
<evidence type="ECO:0000256" key="18">
    <source>
        <dbReference type="ARBA" id="ARBA00083961"/>
    </source>
</evidence>
<dbReference type="InterPro" id="IPR000210">
    <property type="entry name" value="BTB/POZ_dom"/>
</dbReference>
<evidence type="ECO:0000256" key="12">
    <source>
        <dbReference type="ARBA" id="ARBA00023136"/>
    </source>
</evidence>
<dbReference type="GO" id="GO:0005886">
    <property type="term" value="C:plasma membrane"/>
    <property type="evidence" value="ECO:0007669"/>
    <property type="project" value="UniProtKB-SubCell"/>
</dbReference>
<protein>
    <recommendedName>
        <fullName evidence="17">Tetraspanin-10</fullName>
    </recommendedName>
    <alternativeName>
        <fullName evidence="18">Oculospanin</fullName>
    </alternativeName>
</protein>
<comment type="subcellular location">
    <subcellularLocation>
        <location evidence="2">Cell membrane</location>
        <topology evidence="2">Multi-pass membrane protein</topology>
    </subcellularLocation>
    <subcellularLocation>
        <location evidence="1">Secreted</location>
        <location evidence="1">Extracellular space</location>
        <location evidence="1">Extracellular matrix</location>
    </subcellularLocation>
</comment>
<dbReference type="Pfam" id="PF00651">
    <property type="entry name" value="BTB"/>
    <property type="match status" value="1"/>
</dbReference>
<dbReference type="SUPFAM" id="SSF56487">
    <property type="entry name" value="SRCR-like"/>
    <property type="match status" value="1"/>
</dbReference>
<dbReference type="Pfam" id="PF00335">
    <property type="entry name" value="Tetraspanin"/>
    <property type="match status" value="1"/>
</dbReference>
<feature type="disulfide bond" evidence="19">
    <location>
        <begin position="404"/>
        <end position="414"/>
    </location>
</feature>
<evidence type="ECO:0000256" key="15">
    <source>
        <dbReference type="ARBA" id="ARBA00056995"/>
    </source>
</evidence>
<feature type="disulfide bond" evidence="19">
    <location>
        <begin position="373"/>
        <end position="434"/>
    </location>
</feature>
<dbReference type="Gene3D" id="1.10.1450.10">
    <property type="entry name" value="Tetraspanin"/>
    <property type="match status" value="1"/>
</dbReference>
<dbReference type="Proteomes" id="UP000824219">
    <property type="component" value="Linkage Group LG02"/>
</dbReference>
<dbReference type="InterPro" id="IPR018499">
    <property type="entry name" value="Tetraspanin/Peripherin"/>
</dbReference>
<gene>
    <name evidence="24" type="ORF">KOW79_001689</name>
</gene>
<evidence type="ECO:0000256" key="21">
    <source>
        <dbReference type="SAM" id="Phobius"/>
    </source>
</evidence>
<keyword evidence="10" id="KW-0130">Cell adhesion</keyword>
<keyword evidence="13 19" id="KW-1015">Disulfide bond</keyword>
<dbReference type="PANTHER" id="PTHR24410:SF16">
    <property type="entry name" value="GALECTIN-3-BINDING PROTEIN"/>
    <property type="match status" value="1"/>
</dbReference>
<dbReference type="InterPro" id="IPR001190">
    <property type="entry name" value="SRCR"/>
</dbReference>
<keyword evidence="5" id="KW-0964">Secreted</keyword>
<accession>A0A9D3P5K8</accession>
<evidence type="ECO:0000256" key="2">
    <source>
        <dbReference type="ARBA" id="ARBA00004651"/>
    </source>
</evidence>
<dbReference type="Gene3D" id="1.25.40.420">
    <property type="match status" value="1"/>
</dbReference>
<dbReference type="InterPro" id="IPR011333">
    <property type="entry name" value="SKP1/BTB/POZ_sf"/>
</dbReference>
<evidence type="ECO:0000256" key="14">
    <source>
        <dbReference type="ARBA" id="ARBA00023180"/>
    </source>
</evidence>
<feature type="domain" description="BTB" evidence="22">
    <location>
        <begin position="468"/>
        <end position="537"/>
    </location>
</feature>
<dbReference type="SMART" id="SM00225">
    <property type="entry name" value="BTB"/>
    <property type="match status" value="1"/>
</dbReference>
<comment type="similarity">
    <text evidence="3">Belongs to the tetraspanin (TM4SF) family.</text>
</comment>
<feature type="compositionally biased region" description="Polar residues" evidence="20">
    <location>
        <begin position="52"/>
        <end position="66"/>
    </location>
</feature>
<dbReference type="GO" id="GO:0007155">
    <property type="term" value="P:cell adhesion"/>
    <property type="evidence" value="ECO:0007669"/>
    <property type="project" value="UniProtKB-KW"/>
</dbReference>
<name>A0A9D3P5K8_9TELE</name>
<feature type="disulfide bond" evidence="19">
    <location>
        <begin position="360"/>
        <end position="424"/>
    </location>
</feature>
<comment type="caution">
    <text evidence="24">The sequence shown here is derived from an EMBL/GenBank/DDBJ whole genome shotgun (WGS) entry which is preliminary data.</text>
</comment>
<evidence type="ECO:0000256" key="19">
    <source>
        <dbReference type="PROSITE-ProRule" id="PRU00196"/>
    </source>
</evidence>
<evidence type="ECO:0000259" key="22">
    <source>
        <dbReference type="PROSITE" id="PS50097"/>
    </source>
</evidence>
<dbReference type="CDD" id="cd03167">
    <property type="entry name" value="oculospanin_like_LEL"/>
    <property type="match status" value="1"/>
</dbReference>
<feature type="domain" description="SRCR" evidence="23">
    <location>
        <begin position="335"/>
        <end position="435"/>
    </location>
</feature>
<dbReference type="InterPro" id="IPR036772">
    <property type="entry name" value="SRCR-like_dom_sf"/>
</dbReference>
<dbReference type="Gene3D" id="3.30.710.10">
    <property type="entry name" value="Potassium Channel Kv1.1, Chain A"/>
    <property type="match status" value="1"/>
</dbReference>
<keyword evidence="8" id="KW-0732">Signal</keyword>
<evidence type="ECO:0000256" key="11">
    <source>
        <dbReference type="ARBA" id="ARBA00022989"/>
    </source>
</evidence>
<dbReference type="FunFam" id="3.10.250.10:FF:000006">
    <property type="entry name" value="neurotrypsin isoform X2"/>
    <property type="match status" value="1"/>
</dbReference>
<dbReference type="Pfam" id="PF00530">
    <property type="entry name" value="SRCR"/>
    <property type="match status" value="1"/>
</dbReference>
<evidence type="ECO:0000256" key="1">
    <source>
        <dbReference type="ARBA" id="ARBA00004498"/>
    </source>
</evidence>
<evidence type="ECO:0000256" key="16">
    <source>
        <dbReference type="ARBA" id="ARBA00065402"/>
    </source>
</evidence>
<dbReference type="InterPro" id="IPR011705">
    <property type="entry name" value="BACK"/>
</dbReference>
<organism evidence="24 25">
    <name type="scientific">Hemibagrus wyckioides</name>
    <dbReference type="NCBI Taxonomy" id="337641"/>
    <lineage>
        <taxon>Eukaryota</taxon>
        <taxon>Metazoa</taxon>
        <taxon>Chordata</taxon>
        <taxon>Craniata</taxon>
        <taxon>Vertebrata</taxon>
        <taxon>Euteleostomi</taxon>
        <taxon>Actinopterygii</taxon>
        <taxon>Neopterygii</taxon>
        <taxon>Teleostei</taxon>
        <taxon>Ostariophysi</taxon>
        <taxon>Siluriformes</taxon>
        <taxon>Bagridae</taxon>
        <taxon>Hemibagrus</taxon>
    </lineage>
</organism>
<evidence type="ECO:0000313" key="24">
    <source>
        <dbReference type="EMBL" id="KAG7335093.1"/>
    </source>
</evidence>
<dbReference type="PANTHER" id="PTHR24410">
    <property type="entry name" value="HL07962P-RELATED"/>
    <property type="match status" value="1"/>
</dbReference>
<dbReference type="Pfam" id="PF07707">
    <property type="entry name" value="BACK"/>
    <property type="match status" value="1"/>
</dbReference>
<dbReference type="PROSITE" id="PS50287">
    <property type="entry name" value="SRCR_2"/>
    <property type="match status" value="1"/>
</dbReference>
<feature type="transmembrane region" description="Helical" evidence="21">
    <location>
        <begin position="302"/>
        <end position="322"/>
    </location>
</feature>
<dbReference type="SMART" id="SM00875">
    <property type="entry name" value="BACK"/>
    <property type="match status" value="1"/>
</dbReference>
<keyword evidence="11 21" id="KW-1133">Transmembrane helix</keyword>
<dbReference type="PROSITE" id="PS50097">
    <property type="entry name" value="BTB"/>
    <property type="match status" value="1"/>
</dbReference>